<reference evidence="7 8" key="1">
    <citation type="submission" date="2018-04" db="EMBL/GenBank/DDBJ databases">
        <title>Genomic Encyclopedia of Archaeal and Bacterial Type Strains, Phase II (KMG-II): from individual species to whole genera.</title>
        <authorList>
            <person name="Goeker M."/>
        </authorList>
    </citation>
    <scope>NUCLEOTIDE SEQUENCE [LARGE SCALE GENOMIC DNA]</scope>
    <source>
        <strain evidence="7 8">DSM 45169</strain>
    </source>
</reference>
<dbReference type="AlphaFoldDB" id="A0A2T4ZCA2"/>
<dbReference type="InterPro" id="IPR015424">
    <property type="entry name" value="PyrdxlP-dep_Trfase"/>
</dbReference>
<proteinExistence type="inferred from homology"/>
<comment type="caution">
    <text evidence="7">The sequence shown here is derived from an EMBL/GenBank/DDBJ whole genome shotgun (WGS) entry which is preliminary data.</text>
</comment>
<dbReference type="NCBIfam" id="TIGR04350">
    <property type="entry name" value="C_S_lyase_PatB"/>
    <property type="match status" value="1"/>
</dbReference>
<evidence type="ECO:0000256" key="2">
    <source>
        <dbReference type="ARBA" id="ARBA00012224"/>
    </source>
</evidence>
<protein>
    <recommendedName>
        <fullName evidence="2">cysteine-S-conjugate beta-lyase</fullName>
        <ecNumber evidence="2">4.4.1.13</ecNumber>
    </recommendedName>
</protein>
<evidence type="ECO:0000313" key="8">
    <source>
        <dbReference type="Proteomes" id="UP000241639"/>
    </source>
</evidence>
<dbReference type="Gene3D" id="3.90.1150.10">
    <property type="entry name" value="Aspartate Aminotransferase, domain 1"/>
    <property type="match status" value="1"/>
</dbReference>
<dbReference type="OrthoDB" id="9802872at2"/>
<dbReference type="InterPro" id="IPR015422">
    <property type="entry name" value="PyrdxlP-dep_Trfase_small"/>
</dbReference>
<evidence type="ECO:0000259" key="6">
    <source>
        <dbReference type="Pfam" id="PF00155"/>
    </source>
</evidence>
<dbReference type="Proteomes" id="UP000241639">
    <property type="component" value="Unassembled WGS sequence"/>
</dbReference>
<dbReference type="InterPro" id="IPR051798">
    <property type="entry name" value="Class-II_PLP-Dep_Aminotrans"/>
</dbReference>
<accession>A0A2T4ZCA2</accession>
<dbReference type="RefSeq" id="WP_107726579.1">
    <property type="nucleotide sequence ID" value="NZ_PZZP01000001.1"/>
</dbReference>
<dbReference type="GO" id="GO:0047804">
    <property type="term" value="F:cysteine-S-conjugate beta-lyase activity"/>
    <property type="evidence" value="ECO:0007669"/>
    <property type="project" value="UniProtKB-EC"/>
</dbReference>
<gene>
    <name evidence="7" type="ORF">C8J48_2144</name>
</gene>
<dbReference type="EC" id="4.4.1.13" evidence="2"/>
<sequence length="395" mass="45264">MRYDFDQIVNRKQTASEKWDGIEKIFGAPNLHPMWVADMDFRSPQPVIEAMKQRVEHGIFGYNLRPDSYYEAIIDWMATRHQWNIQRDWICYSPGVMPAISFIIAHFSEPGDSVLIQPPVYPPFSQVVTRHGRKLVTNPLRYTNGRYQIDFDDLERKLDSGVKILLLCSPHNPVGRVWTQEELTQLGQMCRERNVLVVADEIHADLVYHQSSHTPFSAVSEELAQHSIVCTSPTKTFNLAGIQTANIIIPNPQLREKFKAAVDDHFVQFSNTFGMVATESAYRNGAEWLDQCLTYVEQNLHFLTAYREKQIPEIKVIQPEGTYLVWMDWRDLGMDAKALKSFMLEQAKVALLTGDTFGLEGEGFMRLNLATPRALLQEGLQRIEKAINVYRAGKG</sequence>
<dbReference type="InterPro" id="IPR027619">
    <property type="entry name" value="C-S_lyase_PatB-like"/>
</dbReference>
<dbReference type="InterPro" id="IPR004839">
    <property type="entry name" value="Aminotransferase_I/II_large"/>
</dbReference>
<dbReference type="InterPro" id="IPR015421">
    <property type="entry name" value="PyrdxlP-dep_Trfase_major"/>
</dbReference>
<dbReference type="PANTHER" id="PTHR43525">
    <property type="entry name" value="PROTEIN MALY"/>
    <property type="match status" value="1"/>
</dbReference>
<organism evidence="7 8">
    <name type="scientific">Desmospora activa DSM 45169</name>
    <dbReference type="NCBI Taxonomy" id="1121389"/>
    <lineage>
        <taxon>Bacteria</taxon>
        <taxon>Bacillati</taxon>
        <taxon>Bacillota</taxon>
        <taxon>Bacilli</taxon>
        <taxon>Bacillales</taxon>
        <taxon>Thermoactinomycetaceae</taxon>
        <taxon>Desmospora</taxon>
    </lineage>
</organism>
<dbReference type="GO" id="GO:0030170">
    <property type="term" value="F:pyridoxal phosphate binding"/>
    <property type="evidence" value="ECO:0007669"/>
    <property type="project" value="InterPro"/>
</dbReference>
<dbReference type="Gene3D" id="3.40.640.10">
    <property type="entry name" value="Type I PLP-dependent aspartate aminotransferase-like (Major domain)"/>
    <property type="match status" value="1"/>
</dbReference>
<keyword evidence="8" id="KW-1185">Reference proteome</keyword>
<dbReference type="EMBL" id="PZZP01000001">
    <property type="protein sequence ID" value="PTM59520.1"/>
    <property type="molecule type" value="Genomic_DNA"/>
</dbReference>
<comment type="cofactor">
    <cofactor evidence="1">
        <name>pyridoxal 5'-phosphate</name>
        <dbReference type="ChEBI" id="CHEBI:597326"/>
    </cofactor>
</comment>
<evidence type="ECO:0000256" key="3">
    <source>
        <dbReference type="ARBA" id="ARBA00022898"/>
    </source>
</evidence>
<evidence type="ECO:0000313" key="7">
    <source>
        <dbReference type="EMBL" id="PTM59520.1"/>
    </source>
</evidence>
<keyword evidence="4 7" id="KW-0456">Lyase</keyword>
<dbReference type="PANTHER" id="PTHR43525:SF1">
    <property type="entry name" value="PROTEIN MALY"/>
    <property type="match status" value="1"/>
</dbReference>
<feature type="domain" description="Aminotransferase class I/classII large" evidence="6">
    <location>
        <begin position="43"/>
        <end position="383"/>
    </location>
</feature>
<dbReference type="CDD" id="cd00609">
    <property type="entry name" value="AAT_like"/>
    <property type="match status" value="1"/>
</dbReference>
<evidence type="ECO:0000256" key="4">
    <source>
        <dbReference type="ARBA" id="ARBA00023239"/>
    </source>
</evidence>
<dbReference type="Pfam" id="PF00155">
    <property type="entry name" value="Aminotran_1_2"/>
    <property type="match status" value="1"/>
</dbReference>
<keyword evidence="3" id="KW-0663">Pyridoxal phosphate</keyword>
<dbReference type="SUPFAM" id="SSF53383">
    <property type="entry name" value="PLP-dependent transferases"/>
    <property type="match status" value="1"/>
</dbReference>
<name>A0A2T4ZCA2_9BACL</name>
<evidence type="ECO:0000256" key="1">
    <source>
        <dbReference type="ARBA" id="ARBA00001933"/>
    </source>
</evidence>
<comment type="similarity">
    <text evidence="5">Belongs to the class-II pyridoxal-phosphate-dependent aminotransferase family. MalY/PatB cystathionine beta-lyase subfamily.</text>
</comment>
<evidence type="ECO:0000256" key="5">
    <source>
        <dbReference type="ARBA" id="ARBA00037974"/>
    </source>
</evidence>